<reference evidence="2 3" key="1">
    <citation type="journal article" date="2017" name="Genome Announc.">
        <title>Genome sequence of the saprophytic ascomycete Epicoccum nigrum ICMP 19927 strain isolated from New Zealand.</title>
        <authorList>
            <person name="Fokin M."/>
            <person name="Fleetwood D."/>
            <person name="Weir B.S."/>
            <person name="Villas-Boas S.G."/>
        </authorList>
    </citation>
    <scope>NUCLEOTIDE SEQUENCE [LARGE SCALE GENOMIC DNA]</scope>
    <source>
        <strain evidence="2 3">ICMP 19927</strain>
    </source>
</reference>
<organism evidence="2 3">
    <name type="scientific">Epicoccum nigrum</name>
    <name type="common">Soil fungus</name>
    <name type="synonym">Epicoccum purpurascens</name>
    <dbReference type="NCBI Taxonomy" id="105696"/>
    <lineage>
        <taxon>Eukaryota</taxon>
        <taxon>Fungi</taxon>
        <taxon>Dikarya</taxon>
        <taxon>Ascomycota</taxon>
        <taxon>Pezizomycotina</taxon>
        <taxon>Dothideomycetes</taxon>
        <taxon>Pleosporomycetidae</taxon>
        <taxon>Pleosporales</taxon>
        <taxon>Pleosporineae</taxon>
        <taxon>Didymellaceae</taxon>
        <taxon>Epicoccum</taxon>
    </lineage>
</organism>
<dbReference type="Proteomes" id="UP000193240">
    <property type="component" value="Unassembled WGS sequence"/>
</dbReference>
<keyword evidence="3" id="KW-1185">Reference proteome</keyword>
<sequence length="647" mass="72114">MPVPETEVLKPREASLHENHWAEFVLSDASVVYESDGRPASLLLAFPDTPLRVQGRLLTPSREHYHYLQKKPYKPTKIVLHNVTRYAYAEMADRTYAIWALGEAGYFEMQPAAHYKATYDDMVQAVEILYFVTDVYNEPRKKGGGPTANLIYQEYAEDPRFSCSDPAEAERIFHRHREFLLMSFLKRINDIGWSNTPLYQTFKRQFPNDFERCKARHEGRVIHVKPDRPSRATETSPASSAATAASGRAPSGSKVATKKTDAPPKKDDNWWEAATLFEFMQKAVNQRVIRAGRNSITIERVAQLLIKRFEIDHVATARNVLLVHAQNLCYMMDHPRRQNIRFFAAEPVYGELAAGHSLSAAEQRRAEGVELRPRKNHSTLRGDSSESSDTSDDEDEDVITTPRRRLPGRSKKGTLSVLRPKSAQFSGKGKSIHQAGKGKTNPSIPVSDSDADSAADEDDAMAIDTPTQTLSPGTSKRKLSDLDSLAEGKRARAASSPTSPSSPPTSPGDETPEPGTADPPLPLRYHSAQQKPGAKPTQPVLPALISSPLPTYEPNGPRDSWICSFDGCSQRIYGCSKEIGRQLITEHLEDHTKGREKVVGILWREEERLRLPVSNLIKKIREMSEAKTPLLGPGGGEERPQAVRRAA</sequence>
<accession>A0A1Y2LLC8</accession>
<proteinExistence type="predicted"/>
<feature type="compositionally biased region" description="Polar residues" evidence="1">
    <location>
        <begin position="465"/>
        <end position="474"/>
    </location>
</feature>
<feature type="region of interest" description="Disordered" evidence="1">
    <location>
        <begin position="627"/>
        <end position="647"/>
    </location>
</feature>
<evidence type="ECO:0000313" key="3">
    <source>
        <dbReference type="Proteomes" id="UP000193240"/>
    </source>
</evidence>
<feature type="compositionally biased region" description="Low complexity" evidence="1">
    <location>
        <begin position="507"/>
        <end position="516"/>
    </location>
</feature>
<feature type="compositionally biased region" description="Acidic residues" evidence="1">
    <location>
        <begin position="389"/>
        <end position="398"/>
    </location>
</feature>
<dbReference type="InParanoid" id="A0A1Y2LLC8"/>
<dbReference type="EMBL" id="KZ107856">
    <property type="protein sequence ID" value="OSS44736.1"/>
    <property type="molecule type" value="Genomic_DNA"/>
</dbReference>
<dbReference type="STRING" id="105696.A0A1Y2LLC8"/>
<feature type="compositionally biased region" description="Basic and acidic residues" evidence="1">
    <location>
        <begin position="362"/>
        <end position="373"/>
    </location>
</feature>
<feature type="compositionally biased region" description="Basic and acidic residues" evidence="1">
    <location>
        <begin position="478"/>
        <end position="490"/>
    </location>
</feature>
<evidence type="ECO:0000313" key="2">
    <source>
        <dbReference type="EMBL" id="OSS44736.1"/>
    </source>
</evidence>
<dbReference type="OMA" id="NGPRDSW"/>
<name>A0A1Y2LLC8_EPING</name>
<evidence type="ECO:0000256" key="1">
    <source>
        <dbReference type="SAM" id="MobiDB-lite"/>
    </source>
</evidence>
<gene>
    <name evidence="2" type="ORF">B5807_10470</name>
</gene>
<feature type="compositionally biased region" description="Low complexity" evidence="1">
    <location>
        <begin position="232"/>
        <end position="253"/>
    </location>
</feature>
<feature type="compositionally biased region" description="Basic and acidic residues" evidence="1">
    <location>
        <begin position="258"/>
        <end position="267"/>
    </location>
</feature>
<protein>
    <recommendedName>
        <fullName evidence="4">DNA (cytosine-5)-methyltransferase 1 replication foci domain-containing protein</fullName>
    </recommendedName>
</protein>
<feature type="compositionally biased region" description="Acidic residues" evidence="1">
    <location>
        <begin position="449"/>
        <end position="461"/>
    </location>
</feature>
<feature type="region of interest" description="Disordered" evidence="1">
    <location>
        <begin position="221"/>
        <end position="267"/>
    </location>
</feature>
<feature type="compositionally biased region" description="Basic and acidic residues" evidence="1">
    <location>
        <begin position="221"/>
        <end position="231"/>
    </location>
</feature>
<feature type="compositionally biased region" description="Basic residues" evidence="1">
    <location>
        <begin position="402"/>
        <end position="412"/>
    </location>
</feature>
<feature type="region of interest" description="Disordered" evidence="1">
    <location>
        <begin position="357"/>
        <end position="539"/>
    </location>
</feature>
<dbReference type="AlphaFoldDB" id="A0A1Y2LLC8"/>
<evidence type="ECO:0008006" key="4">
    <source>
        <dbReference type="Google" id="ProtNLM"/>
    </source>
</evidence>